<dbReference type="InterPro" id="IPR036938">
    <property type="entry name" value="PAP2/HPO_sf"/>
</dbReference>
<dbReference type="InterPro" id="IPR000326">
    <property type="entry name" value="PAP2/HPO"/>
</dbReference>
<feature type="transmembrane region" description="Helical" evidence="1">
    <location>
        <begin position="20"/>
        <end position="39"/>
    </location>
</feature>
<dbReference type="RefSeq" id="WP_090592375.1">
    <property type="nucleotide sequence ID" value="NZ_FNCS01000002.1"/>
</dbReference>
<name>A0A1G7TDN3_9HYPH</name>
<organism evidence="3 4">
    <name type="scientific">Pelagibacterium luteolum</name>
    <dbReference type="NCBI Taxonomy" id="440168"/>
    <lineage>
        <taxon>Bacteria</taxon>
        <taxon>Pseudomonadati</taxon>
        <taxon>Pseudomonadota</taxon>
        <taxon>Alphaproteobacteria</taxon>
        <taxon>Hyphomicrobiales</taxon>
        <taxon>Devosiaceae</taxon>
        <taxon>Pelagibacterium</taxon>
    </lineage>
</organism>
<dbReference type="Pfam" id="PF01569">
    <property type="entry name" value="PAP2"/>
    <property type="match status" value="1"/>
</dbReference>
<dbReference type="SUPFAM" id="SSF48317">
    <property type="entry name" value="Acid phosphatase/Vanadium-dependent haloperoxidase"/>
    <property type="match status" value="1"/>
</dbReference>
<evidence type="ECO:0000313" key="3">
    <source>
        <dbReference type="EMBL" id="SDG33426.1"/>
    </source>
</evidence>
<keyword evidence="1" id="KW-0812">Transmembrane</keyword>
<keyword evidence="1" id="KW-1133">Transmembrane helix</keyword>
<feature type="transmembrane region" description="Helical" evidence="1">
    <location>
        <begin position="113"/>
        <end position="133"/>
    </location>
</feature>
<reference evidence="3 4" key="1">
    <citation type="submission" date="2016-10" db="EMBL/GenBank/DDBJ databases">
        <authorList>
            <person name="de Groot N.N."/>
        </authorList>
    </citation>
    <scope>NUCLEOTIDE SEQUENCE [LARGE SCALE GENOMIC DNA]</scope>
    <source>
        <strain evidence="3 4">CGMCC 1.10267</strain>
    </source>
</reference>
<accession>A0A1G7TDN3</accession>
<dbReference type="OrthoDB" id="9801622at2"/>
<feature type="transmembrane region" description="Helical" evidence="1">
    <location>
        <begin position="153"/>
        <end position="174"/>
    </location>
</feature>
<dbReference type="AlphaFoldDB" id="A0A1G7TDN3"/>
<evidence type="ECO:0000256" key="1">
    <source>
        <dbReference type="SAM" id="Phobius"/>
    </source>
</evidence>
<dbReference type="Proteomes" id="UP000199495">
    <property type="component" value="Unassembled WGS sequence"/>
</dbReference>
<evidence type="ECO:0000313" key="4">
    <source>
        <dbReference type="Proteomes" id="UP000199495"/>
    </source>
</evidence>
<sequence length="236" mass="25766">MFRTALKKVDVDQVRRFITAEYLMLLAVGLSSLLIFFFIDIADDVMEGDTLEADMAIMNLFRVPGDPTQVIGPPYLHEAVRDITALGSGTILALIVTIVVAVLLMVNERRGAILIVVSTISGAILSNTLKLGFSRQRPEFDTFYAEMTNSFPSGHAMLTAVTFLTLGALLARIVDSWRLRVFFFAVAIILTLGVGVSRVFLGVHYPSDVVAGWALGSAWALAWSAIAAFLQRRGII</sequence>
<dbReference type="CDD" id="cd03392">
    <property type="entry name" value="PAP2_like_2"/>
    <property type="match status" value="1"/>
</dbReference>
<evidence type="ECO:0000259" key="2">
    <source>
        <dbReference type="SMART" id="SM00014"/>
    </source>
</evidence>
<keyword evidence="1" id="KW-0472">Membrane</keyword>
<proteinExistence type="predicted"/>
<dbReference type="PANTHER" id="PTHR14969">
    <property type="entry name" value="SPHINGOSINE-1-PHOSPHATE PHOSPHOHYDROLASE"/>
    <property type="match status" value="1"/>
</dbReference>
<dbReference type="PANTHER" id="PTHR14969:SF13">
    <property type="entry name" value="AT30094P"/>
    <property type="match status" value="1"/>
</dbReference>
<feature type="transmembrane region" description="Helical" evidence="1">
    <location>
        <begin position="181"/>
        <end position="203"/>
    </location>
</feature>
<gene>
    <name evidence="3" type="ORF">SAMN04487974_10257</name>
</gene>
<dbReference type="STRING" id="440168.SAMN04487974_10257"/>
<feature type="transmembrane region" description="Helical" evidence="1">
    <location>
        <begin position="209"/>
        <end position="230"/>
    </location>
</feature>
<dbReference type="SMART" id="SM00014">
    <property type="entry name" value="acidPPc"/>
    <property type="match status" value="1"/>
</dbReference>
<dbReference type="EMBL" id="FNCS01000002">
    <property type="protein sequence ID" value="SDG33426.1"/>
    <property type="molecule type" value="Genomic_DNA"/>
</dbReference>
<protein>
    <submittedName>
        <fullName evidence="3">Undecaprenyl-diphosphatase</fullName>
    </submittedName>
</protein>
<keyword evidence="4" id="KW-1185">Reference proteome</keyword>
<feature type="domain" description="Phosphatidic acid phosphatase type 2/haloperoxidase" evidence="2">
    <location>
        <begin position="112"/>
        <end position="224"/>
    </location>
</feature>
<feature type="transmembrane region" description="Helical" evidence="1">
    <location>
        <begin position="83"/>
        <end position="106"/>
    </location>
</feature>
<dbReference type="Gene3D" id="1.20.144.10">
    <property type="entry name" value="Phosphatidic acid phosphatase type 2/haloperoxidase"/>
    <property type="match status" value="1"/>
</dbReference>